<dbReference type="PANTHER" id="PTHR43685:SF2">
    <property type="entry name" value="GLYCOSYLTRANSFERASE 2-LIKE DOMAIN-CONTAINING PROTEIN"/>
    <property type="match status" value="1"/>
</dbReference>
<keyword evidence="4" id="KW-1185">Reference proteome</keyword>
<feature type="domain" description="Glycosyltransferase 2-like" evidence="2">
    <location>
        <begin position="72"/>
        <end position="237"/>
    </location>
</feature>
<dbReference type="Pfam" id="PF00535">
    <property type="entry name" value="Glycos_transf_2"/>
    <property type="match status" value="1"/>
</dbReference>
<keyword evidence="1" id="KW-1133">Transmembrane helix</keyword>
<keyword evidence="1" id="KW-0472">Membrane</keyword>
<reference evidence="4" key="1">
    <citation type="journal article" date="2019" name="Int. J. Syst. Evol. Microbiol.">
        <title>The Global Catalogue of Microorganisms (GCM) 10K type strain sequencing project: providing services to taxonomists for standard genome sequencing and annotation.</title>
        <authorList>
            <consortium name="The Broad Institute Genomics Platform"/>
            <consortium name="The Broad Institute Genome Sequencing Center for Infectious Disease"/>
            <person name="Wu L."/>
            <person name="Ma J."/>
        </authorList>
    </citation>
    <scope>NUCLEOTIDE SEQUENCE [LARGE SCALE GENOMIC DNA]</scope>
    <source>
        <strain evidence="4">JCM 18959</strain>
    </source>
</reference>
<protein>
    <submittedName>
        <fullName evidence="3">Glycosyltransferase family 2 protein</fullName>
    </submittedName>
</protein>
<keyword evidence="1" id="KW-0812">Transmembrane</keyword>
<feature type="transmembrane region" description="Helical" evidence="1">
    <location>
        <begin position="309"/>
        <end position="331"/>
    </location>
</feature>
<feature type="transmembrane region" description="Helical" evidence="1">
    <location>
        <begin position="337"/>
        <end position="361"/>
    </location>
</feature>
<dbReference type="Proteomes" id="UP001501407">
    <property type="component" value="Unassembled WGS sequence"/>
</dbReference>
<dbReference type="SUPFAM" id="SSF53448">
    <property type="entry name" value="Nucleotide-diphospho-sugar transferases"/>
    <property type="match status" value="1"/>
</dbReference>
<dbReference type="Gene3D" id="3.90.550.10">
    <property type="entry name" value="Spore Coat Polysaccharide Biosynthesis Protein SpsA, Chain A"/>
    <property type="match status" value="1"/>
</dbReference>
<evidence type="ECO:0000313" key="3">
    <source>
        <dbReference type="EMBL" id="GAA5100573.1"/>
    </source>
</evidence>
<feature type="transmembrane region" description="Helical" evidence="1">
    <location>
        <begin position="373"/>
        <end position="395"/>
    </location>
</feature>
<comment type="caution">
    <text evidence="3">The sequence shown here is derived from an EMBL/GenBank/DDBJ whole genome shotgun (WGS) entry which is preliminary data.</text>
</comment>
<dbReference type="EMBL" id="BAABKZ010000005">
    <property type="protein sequence ID" value="GAA5100573.1"/>
    <property type="molecule type" value="Genomic_DNA"/>
</dbReference>
<dbReference type="CDD" id="cd02525">
    <property type="entry name" value="Succinoglycan_BP_ExoA"/>
    <property type="match status" value="1"/>
</dbReference>
<evidence type="ECO:0000259" key="2">
    <source>
        <dbReference type="Pfam" id="PF00535"/>
    </source>
</evidence>
<name>A0ABP9MRR1_9MICO</name>
<gene>
    <name evidence="3" type="ORF">GCM10025760_38140</name>
</gene>
<dbReference type="PANTHER" id="PTHR43685">
    <property type="entry name" value="GLYCOSYLTRANSFERASE"/>
    <property type="match status" value="1"/>
</dbReference>
<dbReference type="InterPro" id="IPR001173">
    <property type="entry name" value="Glyco_trans_2-like"/>
</dbReference>
<dbReference type="InterPro" id="IPR050834">
    <property type="entry name" value="Glycosyltransf_2"/>
</dbReference>
<organism evidence="3 4">
    <name type="scientific">Microbacterium yannicii</name>
    <dbReference type="NCBI Taxonomy" id="671622"/>
    <lineage>
        <taxon>Bacteria</taxon>
        <taxon>Bacillati</taxon>
        <taxon>Actinomycetota</taxon>
        <taxon>Actinomycetes</taxon>
        <taxon>Micrococcales</taxon>
        <taxon>Microbacteriaceae</taxon>
        <taxon>Microbacterium</taxon>
    </lineage>
</organism>
<evidence type="ECO:0000313" key="4">
    <source>
        <dbReference type="Proteomes" id="UP001501407"/>
    </source>
</evidence>
<accession>A0ABP9MRR1</accession>
<evidence type="ECO:0000256" key="1">
    <source>
        <dbReference type="SAM" id="Phobius"/>
    </source>
</evidence>
<proteinExistence type="predicted"/>
<dbReference type="InterPro" id="IPR029044">
    <property type="entry name" value="Nucleotide-diphossugar_trans"/>
</dbReference>
<sequence>MLRPGRERTPDVDDGGAIAHGLADERDRLLSIRDETHLSSLPSGTRDMIGRVHVEQHGRRDAPVPSPAAGVSFVMPVLNERGYLRRAVETVLAQDVPGPTELILALGPSTDGTSELARELAREDERIVLIDNPAADIPIGLNLAIGAGRYPTVVRVDAHSELDPSYARSALATLERVRAANVGGVMRADGRTPFQRAVARAYNSPIGLGGGAYHGGTQEGEAESAYLGVMRRAVLDEVGLFDETIRRGEDWELNLRIRRAGYRVWFDPTLAVTYWPRESWTRLVRQFSATGRWRGELVRRFGRGNSLRFFAPPALVLTILLGLVIAVLQLTGVLQGWWSLVASVVYLPVLAYAVLIVGVAAGPGGGRGWRDKLWTAAVLPSMHLAWGSGFLLGVMGGAHDTVDTSRLGSRNTPLP</sequence>